<geneLocation type="plasmid" evidence="2">
    <name>pmppla107</name>
</geneLocation>
<evidence type="ECO:0000313" key="1">
    <source>
        <dbReference type="EMBL" id="AXH59543.1"/>
    </source>
</evidence>
<gene>
    <name evidence="1" type="ORF">PLA107_030415</name>
</gene>
<evidence type="ECO:0000313" key="2">
    <source>
        <dbReference type="Proteomes" id="UP000006426"/>
    </source>
</evidence>
<dbReference type="GeneID" id="39474389"/>
<keyword evidence="1" id="KW-0614">Plasmid</keyword>
<organism evidence="1 2">
    <name type="scientific">Pseudomonas amygdali pv. lachrymans str. M301315</name>
    <dbReference type="NCBI Taxonomy" id="629260"/>
    <lineage>
        <taxon>Bacteria</taxon>
        <taxon>Pseudomonadati</taxon>
        <taxon>Pseudomonadota</taxon>
        <taxon>Gammaproteobacteria</taxon>
        <taxon>Pseudomonadales</taxon>
        <taxon>Pseudomonadaceae</taxon>
        <taxon>Pseudomonas</taxon>
        <taxon>Pseudomonas amygdali</taxon>
    </lineage>
</organism>
<dbReference type="RefSeq" id="WP_005742248.1">
    <property type="nucleotide sequence ID" value="NZ_CP031226.1"/>
</dbReference>
<proteinExistence type="predicted"/>
<name>A0AAD0M7F2_PSEAV</name>
<sequence length="69" mass="7639">MGLALVSPYGKMGARRDVMGVVQGSHQKGEEHEYILEHGTDLLLIAYHLHAINVPAQYSVLLTKTTTYD</sequence>
<dbReference type="EMBL" id="CP031226">
    <property type="protein sequence ID" value="AXH59543.1"/>
    <property type="molecule type" value="Genomic_DNA"/>
</dbReference>
<reference evidence="1 2" key="1">
    <citation type="journal article" date="2011" name="PLoS Pathog.">
        <title>Dynamic evolution of pathogenicity revealed by sequencing and comparative genomics of 19 Pseudomonas syringae isolates.</title>
        <authorList>
            <person name="Baltrus D.A."/>
            <person name="Nishimura M.T."/>
            <person name="Romanchuk A."/>
            <person name="Chang J.H."/>
            <person name="Mukhtar M.S."/>
            <person name="Cherkis K."/>
            <person name="Roach J."/>
            <person name="Grant S.R."/>
            <person name="Jones C.D."/>
            <person name="Dangl J.L."/>
        </authorList>
    </citation>
    <scope>NUCLEOTIDE SEQUENCE [LARGE SCALE GENOMIC DNA]</scope>
    <source>
        <strain evidence="1 2">M301315</strain>
    </source>
</reference>
<accession>A0AAD0M7F2</accession>
<dbReference type="AlphaFoldDB" id="A0AAD0M7F2"/>
<dbReference type="Proteomes" id="UP000006426">
    <property type="component" value="Plasmid pmppla107"/>
</dbReference>
<protein>
    <submittedName>
        <fullName evidence="1">Uncharacterized protein</fullName>
    </submittedName>
</protein>